<dbReference type="RefSeq" id="WP_141785570.1">
    <property type="nucleotide sequence ID" value="NZ_BAAAIK010000011.1"/>
</dbReference>
<dbReference type="EMBL" id="VFOP01000001">
    <property type="protein sequence ID" value="TQL51580.1"/>
    <property type="molecule type" value="Genomic_DNA"/>
</dbReference>
<gene>
    <name evidence="1" type="ORF">FB467_2730</name>
</gene>
<organism evidence="1 2">
    <name type="scientific">Ornithinicoccus hortensis</name>
    <dbReference type="NCBI Taxonomy" id="82346"/>
    <lineage>
        <taxon>Bacteria</taxon>
        <taxon>Bacillati</taxon>
        <taxon>Actinomycetota</taxon>
        <taxon>Actinomycetes</taxon>
        <taxon>Micrococcales</taxon>
        <taxon>Intrasporangiaceae</taxon>
        <taxon>Ornithinicoccus</taxon>
    </lineage>
</organism>
<protein>
    <recommendedName>
        <fullName evidence="3">PH (Pleckstrin Homology) domain-containing protein</fullName>
    </recommendedName>
</protein>
<name>A0A542YU14_9MICO</name>
<dbReference type="OrthoDB" id="530515at2"/>
<dbReference type="AlphaFoldDB" id="A0A542YU14"/>
<accession>A0A542YU14</accession>
<evidence type="ECO:0008006" key="3">
    <source>
        <dbReference type="Google" id="ProtNLM"/>
    </source>
</evidence>
<evidence type="ECO:0000313" key="2">
    <source>
        <dbReference type="Proteomes" id="UP000319516"/>
    </source>
</evidence>
<evidence type="ECO:0000313" key="1">
    <source>
        <dbReference type="EMBL" id="TQL51580.1"/>
    </source>
</evidence>
<comment type="caution">
    <text evidence="1">The sequence shown here is derived from an EMBL/GenBank/DDBJ whole genome shotgun (WGS) entry which is preliminary data.</text>
</comment>
<keyword evidence="2" id="KW-1185">Reference proteome</keyword>
<sequence>MPSIELDRERSVLRVTFSAFERLMMLRRRPLEVPFAAVTTVSAEPGWTSQVLGIRKGLVVSGYLKLATFRHPDGTRRLVTMRRGRPLLRIRLSQQTYDELLLSTPEAPALATALDRARGVSS</sequence>
<proteinExistence type="predicted"/>
<reference evidence="1 2" key="1">
    <citation type="submission" date="2019-06" db="EMBL/GenBank/DDBJ databases">
        <title>Sequencing the genomes of 1000 actinobacteria strains.</title>
        <authorList>
            <person name="Klenk H.-P."/>
        </authorList>
    </citation>
    <scope>NUCLEOTIDE SEQUENCE [LARGE SCALE GENOMIC DNA]</scope>
    <source>
        <strain evidence="1 2">DSM 12335</strain>
    </source>
</reference>
<dbReference type="Proteomes" id="UP000319516">
    <property type="component" value="Unassembled WGS sequence"/>
</dbReference>